<evidence type="ECO:0000256" key="7">
    <source>
        <dbReference type="ARBA" id="ARBA00023186"/>
    </source>
</evidence>
<dbReference type="Gene3D" id="3.30.70.1050">
    <property type="entry name" value="Trigger factor ribosome-binding domain"/>
    <property type="match status" value="1"/>
</dbReference>
<dbReference type="InterPro" id="IPR027304">
    <property type="entry name" value="Trigger_fact/SurA_dom_sf"/>
</dbReference>
<dbReference type="Proteomes" id="UP000178873">
    <property type="component" value="Unassembled WGS sequence"/>
</dbReference>
<keyword evidence="8" id="KW-0413">Isomerase</keyword>
<evidence type="ECO:0000256" key="6">
    <source>
        <dbReference type="ARBA" id="ARBA00023110"/>
    </source>
</evidence>
<dbReference type="InterPro" id="IPR008881">
    <property type="entry name" value="Trigger_fac_ribosome-bd_bac"/>
</dbReference>
<feature type="domain" description="Trigger factor C-terminal" evidence="11">
    <location>
        <begin position="190"/>
        <end position="334"/>
    </location>
</feature>
<dbReference type="PANTHER" id="PTHR30560">
    <property type="entry name" value="TRIGGER FACTOR CHAPERONE AND PEPTIDYL-PROLYL CIS/TRANS ISOMERASE"/>
    <property type="match status" value="1"/>
</dbReference>
<dbReference type="GO" id="GO:0003755">
    <property type="term" value="F:peptidyl-prolyl cis-trans isomerase activity"/>
    <property type="evidence" value="ECO:0007669"/>
    <property type="project" value="UniProtKB-KW"/>
</dbReference>
<dbReference type="GO" id="GO:0005737">
    <property type="term" value="C:cytoplasm"/>
    <property type="evidence" value="ECO:0007669"/>
    <property type="project" value="UniProtKB-SubCell"/>
</dbReference>
<dbReference type="GO" id="GO:0051083">
    <property type="term" value="P:'de novo' cotranslational protein folding"/>
    <property type="evidence" value="ECO:0007669"/>
    <property type="project" value="TreeGrafter"/>
</dbReference>
<evidence type="ECO:0000313" key="12">
    <source>
        <dbReference type="EMBL" id="OHA17922.1"/>
    </source>
</evidence>
<dbReference type="EC" id="5.2.1.8" evidence="4"/>
<evidence type="ECO:0000259" key="10">
    <source>
        <dbReference type="Pfam" id="PF05697"/>
    </source>
</evidence>
<dbReference type="AlphaFoldDB" id="A0A1G2M4D2"/>
<dbReference type="Gene3D" id="1.10.3120.10">
    <property type="entry name" value="Trigger factor, C-terminal domain"/>
    <property type="match status" value="1"/>
</dbReference>
<comment type="caution">
    <text evidence="12">The sequence shown here is derived from an EMBL/GenBank/DDBJ whole genome shotgun (WGS) entry which is preliminary data.</text>
</comment>
<dbReference type="SUPFAM" id="SSF109998">
    <property type="entry name" value="Triger factor/SurA peptide-binding domain-like"/>
    <property type="match status" value="1"/>
</dbReference>
<dbReference type="Pfam" id="PF05698">
    <property type="entry name" value="Trigger_C"/>
    <property type="match status" value="1"/>
</dbReference>
<dbReference type="Pfam" id="PF05697">
    <property type="entry name" value="Trigger_N"/>
    <property type="match status" value="1"/>
</dbReference>
<reference evidence="12 13" key="1">
    <citation type="journal article" date="2016" name="Nat. Commun.">
        <title>Thousands of microbial genomes shed light on interconnected biogeochemical processes in an aquifer system.</title>
        <authorList>
            <person name="Anantharaman K."/>
            <person name="Brown C.T."/>
            <person name="Hug L.A."/>
            <person name="Sharon I."/>
            <person name="Castelle C.J."/>
            <person name="Probst A.J."/>
            <person name="Thomas B.C."/>
            <person name="Singh A."/>
            <person name="Wilkins M.J."/>
            <person name="Karaoz U."/>
            <person name="Brodie E.L."/>
            <person name="Williams K.H."/>
            <person name="Hubbard S.S."/>
            <person name="Banfield J.F."/>
        </authorList>
    </citation>
    <scope>NUCLEOTIDE SEQUENCE [LARGE SCALE GENOMIC DNA]</scope>
</reference>
<evidence type="ECO:0000313" key="13">
    <source>
        <dbReference type="Proteomes" id="UP000178873"/>
    </source>
</evidence>
<name>A0A1G2M4D2_9BACT</name>
<gene>
    <name evidence="12" type="ORF">A2664_01025</name>
</gene>
<dbReference type="EMBL" id="MHRF01000010">
    <property type="protein sequence ID" value="OHA17922.1"/>
    <property type="molecule type" value="Genomic_DNA"/>
</dbReference>
<dbReference type="GO" id="GO:0044183">
    <property type="term" value="F:protein folding chaperone"/>
    <property type="evidence" value="ECO:0007669"/>
    <property type="project" value="TreeGrafter"/>
</dbReference>
<evidence type="ECO:0000256" key="4">
    <source>
        <dbReference type="ARBA" id="ARBA00013194"/>
    </source>
</evidence>
<keyword evidence="7" id="KW-0143">Chaperone</keyword>
<dbReference type="InterPro" id="IPR037041">
    <property type="entry name" value="Trigger_fac_C_sf"/>
</dbReference>
<comment type="subcellular location">
    <subcellularLocation>
        <location evidence="2">Cytoplasm</location>
    </subcellularLocation>
</comment>
<protein>
    <recommendedName>
        <fullName evidence="5">Trigger factor</fullName>
        <ecNumber evidence="4">5.2.1.8</ecNumber>
    </recommendedName>
    <alternativeName>
        <fullName evidence="9">PPIase</fullName>
    </alternativeName>
</protein>
<evidence type="ECO:0000256" key="5">
    <source>
        <dbReference type="ARBA" id="ARBA00016902"/>
    </source>
</evidence>
<proteinExistence type="inferred from homology"/>
<evidence type="ECO:0000256" key="9">
    <source>
        <dbReference type="ARBA" id="ARBA00029986"/>
    </source>
</evidence>
<organism evidence="12 13">
    <name type="scientific">Candidatus Taylorbacteria bacterium RIFCSPHIGHO2_01_FULL_46_22b</name>
    <dbReference type="NCBI Taxonomy" id="1802301"/>
    <lineage>
        <taxon>Bacteria</taxon>
        <taxon>Candidatus Tayloriibacteriota</taxon>
    </lineage>
</organism>
<dbReference type="SUPFAM" id="SSF102735">
    <property type="entry name" value="Trigger factor ribosome-binding domain"/>
    <property type="match status" value="1"/>
</dbReference>
<feature type="domain" description="Trigger factor ribosome-binding bacterial" evidence="10">
    <location>
        <begin position="11"/>
        <end position="153"/>
    </location>
</feature>
<dbReference type="STRING" id="1802301.A2664_01025"/>
<comment type="catalytic activity">
    <reaction evidence="1">
        <text>[protein]-peptidylproline (omega=180) = [protein]-peptidylproline (omega=0)</text>
        <dbReference type="Rhea" id="RHEA:16237"/>
        <dbReference type="Rhea" id="RHEA-COMP:10747"/>
        <dbReference type="Rhea" id="RHEA-COMP:10748"/>
        <dbReference type="ChEBI" id="CHEBI:83833"/>
        <dbReference type="ChEBI" id="CHEBI:83834"/>
        <dbReference type="EC" id="5.2.1.8"/>
    </reaction>
</comment>
<dbReference type="InterPro" id="IPR008880">
    <property type="entry name" value="Trigger_fac_C"/>
</dbReference>
<dbReference type="InterPro" id="IPR036611">
    <property type="entry name" value="Trigger_fac_ribosome-bd_sf"/>
</dbReference>
<evidence type="ECO:0000256" key="1">
    <source>
        <dbReference type="ARBA" id="ARBA00000971"/>
    </source>
</evidence>
<evidence type="ECO:0000256" key="8">
    <source>
        <dbReference type="ARBA" id="ARBA00023235"/>
    </source>
</evidence>
<dbReference type="GO" id="GO:0043335">
    <property type="term" value="P:protein unfolding"/>
    <property type="evidence" value="ECO:0007669"/>
    <property type="project" value="TreeGrafter"/>
</dbReference>
<dbReference type="GO" id="GO:0015031">
    <property type="term" value="P:protein transport"/>
    <property type="evidence" value="ECO:0007669"/>
    <property type="project" value="InterPro"/>
</dbReference>
<evidence type="ECO:0000256" key="3">
    <source>
        <dbReference type="ARBA" id="ARBA00005464"/>
    </source>
</evidence>
<dbReference type="PANTHER" id="PTHR30560:SF3">
    <property type="entry name" value="TRIGGER FACTOR-LIKE PROTEIN TIG, CHLOROPLASTIC"/>
    <property type="match status" value="1"/>
</dbReference>
<evidence type="ECO:0000256" key="2">
    <source>
        <dbReference type="ARBA" id="ARBA00004496"/>
    </source>
</evidence>
<dbReference type="GO" id="GO:0043022">
    <property type="term" value="F:ribosome binding"/>
    <property type="evidence" value="ECO:0007669"/>
    <property type="project" value="TreeGrafter"/>
</dbReference>
<evidence type="ECO:0000259" key="11">
    <source>
        <dbReference type="Pfam" id="PF05698"/>
    </source>
</evidence>
<keyword evidence="6" id="KW-0697">Rotamase</keyword>
<comment type="similarity">
    <text evidence="3">Belongs to the FKBP-type PPIase family. Tig subfamily.</text>
</comment>
<dbReference type="InterPro" id="IPR005215">
    <property type="entry name" value="Trig_fac"/>
</dbReference>
<accession>A0A1G2M4D2</accession>
<sequence length="345" mass="39351">MAKIIYTVISEKEAGKSTKEFEIEIPTEEFEKFRKLALHKAVQNAEISGFRKGKAPEAIVLKTVGEMAILQEAADEAIHEAIIGVLSEKQIRFIGQPHATLTKLAPHNPLQFKITVALVPELTLPEYKKIAAKENEKPLPESAVTDEELKTSLDHIKKILAGQTGESPKETVVVPELTDETVKKLGNFKTVAEFTEKLRADLLSDKQTRNREKRVLEIIENIVSNTKGDIPEALVEHELDRIESEFMHDIERIGMKPEEYLKKINKTKEVLRKEWFGNAEKRAKFELVLPRIAAAEKITVPAEDIERETTHLLEHYKDADKETAKLYIERTLLRQHVLKFLENQK</sequence>